<evidence type="ECO:0000313" key="2">
    <source>
        <dbReference type="Proteomes" id="UP000295391"/>
    </source>
</evidence>
<accession>A0A4R6VS36</accession>
<keyword evidence="2" id="KW-1185">Reference proteome</keyword>
<proteinExistence type="predicted"/>
<dbReference type="RefSeq" id="WP_133571496.1">
    <property type="nucleotide sequence ID" value="NZ_SNYR01000001.1"/>
</dbReference>
<gene>
    <name evidence="1" type="ORF">ATL17_0837</name>
</gene>
<reference evidence="1 2" key="1">
    <citation type="submission" date="2019-03" db="EMBL/GenBank/DDBJ databases">
        <title>Genomic Encyclopedia of Type Strains, Phase III (KMG-III): the genomes of soil and plant-associated and newly described type strains.</title>
        <authorList>
            <person name="Whitman W."/>
        </authorList>
    </citation>
    <scope>NUCLEOTIDE SEQUENCE [LARGE SCALE GENOMIC DNA]</scope>
    <source>
        <strain evidence="1 2">CGMCC 1.7002</strain>
    </source>
</reference>
<dbReference type="AlphaFoldDB" id="A0A4R6VS36"/>
<name>A0A4R6VS36_9HYPH</name>
<protein>
    <submittedName>
        <fullName evidence="1">Uncharacterized protein</fullName>
    </submittedName>
</protein>
<organism evidence="1 2">
    <name type="scientific">Maritalea mobilis</name>
    <dbReference type="NCBI Taxonomy" id="483324"/>
    <lineage>
        <taxon>Bacteria</taxon>
        <taxon>Pseudomonadati</taxon>
        <taxon>Pseudomonadota</taxon>
        <taxon>Alphaproteobacteria</taxon>
        <taxon>Hyphomicrobiales</taxon>
        <taxon>Devosiaceae</taxon>
        <taxon>Maritalea</taxon>
    </lineage>
</organism>
<dbReference type="Proteomes" id="UP000295391">
    <property type="component" value="Unassembled WGS sequence"/>
</dbReference>
<comment type="caution">
    <text evidence="1">The sequence shown here is derived from an EMBL/GenBank/DDBJ whole genome shotgun (WGS) entry which is preliminary data.</text>
</comment>
<evidence type="ECO:0000313" key="1">
    <source>
        <dbReference type="EMBL" id="TDQ66832.1"/>
    </source>
</evidence>
<dbReference type="EMBL" id="SNYR01000001">
    <property type="protein sequence ID" value="TDQ66832.1"/>
    <property type="molecule type" value="Genomic_DNA"/>
</dbReference>
<sequence>MFLLALFSINIFLLPQWAKSEEANNQVANIFLEKYLEYALNPADDNKKRIVKFKADLLPPKLVPIPQKSITPNIEDVLGYVAGLSVLSRHFQPRSPLKDRQIKVFSAEEFIEFLLDKNKPHSSANGIIVVNVGNIEELRVIIYRNVQSLSKPALMNQIKEFEDSITKGTPYCKTVRKMTPKGTEIVNVFIYIQTEANFGKCFNSSIFEAFGLNKRNKKHNSILDHSNQRRRPSEFDWMLWSFHNNPLIKHGMTRAEVFAVADQILSHSE</sequence>